<feature type="region of interest" description="Disordered" evidence="7">
    <location>
        <begin position="499"/>
        <end position="539"/>
    </location>
</feature>
<dbReference type="InterPro" id="IPR003753">
    <property type="entry name" value="Exonuc_VII_L"/>
</dbReference>
<evidence type="ECO:0000256" key="2">
    <source>
        <dbReference type="ARBA" id="ARBA00022722"/>
    </source>
</evidence>
<comment type="catalytic activity">
    <reaction evidence="5 6">
        <text>Exonucleolytic cleavage in either 5'- to 3'- or 3'- to 5'-direction to yield nucleoside 5'-phosphates.</text>
        <dbReference type="EC" id="3.1.11.6"/>
    </reaction>
</comment>
<protein>
    <recommendedName>
        <fullName evidence="5">Exodeoxyribonuclease 7 large subunit</fullName>
        <ecNumber evidence="5">3.1.11.6</ecNumber>
    </recommendedName>
    <alternativeName>
        <fullName evidence="5">Exodeoxyribonuclease VII large subunit</fullName>
        <shortName evidence="5">Exonuclease VII large subunit</shortName>
    </alternativeName>
</protein>
<dbReference type="Pfam" id="PF02601">
    <property type="entry name" value="Exonuc_VII_L"/>
    <property type="match status" value="1"/>
</dbReference>
<comment type="subcellular location">
    <subcellularLocation>
        <location evidence="5 6">Cytoplasm</location>
    </subcellularLocation>
</comment>
<sequence length="539" mass="58028">MSLPFESSPPSNVAEYTVSEISGALKRTVEDTFGHVRIRGEVSGYRGPHSSGHAYFALKDERARIDAVVWRTSFAKLAFKPEEGLEVIATGRLTTYPNSSKYQVVIETIEPAGAGALMALLNERRLKLEAEGLFAQDRKRRLPFLPRVIGVVTSPTGAVIRDIVHRISDRFPVHVLVWPVRVQGETSGAEVAAAIEGFNAIEAGAKLPRPDLIIVARGGGSLEDLWGFNDEAVVRAAAGSAIPLISAVGHETDWTLIDHAADMRAPTPTGAAEMAVPVRAELAATIASHNARLSGAVSRRLDQEKKSLAALARAMPGIDVLLALPRRRLDEATSGLGSNLRHAVGEKRRLFGIAAARLAPSTLEASLRDKRATLRHHGLHADHGLRLRLDAARRRFDRVASDLKPHALKARSEAARLSLGGLAERLERAEQLQRQTRRQRVENAWRLAASLSPLNVLERGYVIVRDETGGTVTEAADLSAGMAVTLEFARGETRGAVITDGDAGAERPPVVQVPTPKPAAAKPRKARAKPAAEGQGSLF</sequence>
<comment type="similarity">
    <text evidence="5 6">Belongs to the XseA family.</text>
</comment>
<feature type="domain" description="OB-fold nucleic acid binding" evidence="9">
    <location>
        <begin position="16"/>
        <end position="110"/>
    </location>
</feature>
<dbReference type="HAMAP" id="MF_00378">
    <property type="entry name" value="Exonuc_7_L"/>
    <property type="match status" value="1"/>
</dbReference>
<dbReference type="GO" id="GO:0008855">
    <property type="term" value="F:exodeoxyribonuclease VII activity"/>
    <property type="evidence" value="ECO:0007669"/>
    <property type="project" value="UniProtKB-EC"/>
</dbReference>
<dbReference type="EMBL" id="JAGJCF010000004">
    <property type="protein sequence ID" value="MBP0615467.1"/>
    <property type="molecule type" value="Genomic_DNA"/>
</dbReference>
<dbReference type="Pfam" id="PF13742">
    <property type="entry name" value="tRNA_anti_2"/>
    <property type="match status" value="1"/>
</dbReference>
<dbReference type="Proteomes" id="UP000678276">
    <property type="component" value="Unassembled WGS sequence"/>
</dbReference>
<keyword evidence="4 5" id="KW-0269">Exonuclease</keyword>
<evidence type="ECO:0000256" key="7">
    <source>
        <dbReference type="SAM" id="MobiDB-lite"/>
    </source>
</evidence>
<comment type="caution">
    <text evidence="10">The sequence shown here is derived from an EMBL/GenBank/DDBJ whole genome shotgun (WGS) entry which is preliminary data.</text>
</comment>
<evidence type="ECO:0000256" key="4">
    <source>
        <dbReference type="ARBA" id="ARBA00022839"/>
    </source>
</evidence>
<proteinExistence type="inferred from homology"/>
<gene>
    <name evidence="5" type="primary">xseA</name>
    <name evidence="10" type="ORF">J6595_07740</name>
</gene>
<organism evidence="10 11">
    <name type="scientific">Jiella mangrovi</name>
    <dbReference type="NCBI Taxonomy" id="2821407"/>
    <lineage>
        <taxon>Bacteria</taxon>
        <taxon>Pseudomonadati</taxon>
        <taxon>Pseudomonadota</taxon>
        <taxon>Alphaproteobacteria</taxon>
        <taxon>Hyphomicrobiales</taxon>
        <taxon>Aurantimonadaceae</taxon>
        <taxon>Jiella</taxon>
    </lineage>
</organism>
<evidence type="ECO:0000259" key="8">
    <source>
        <dbReference type="Pfam" id="PF02601"/>
    </source>
</evidence>
<reference evidence="10 11" key="1">
    <citation type="submission" date="2021-04" db="EMBL/GenBank/DDBJ databases">
        <title>Whole genome sequence of Jiella sp. KSK16Y-1.</title>
        <authorList>
            <person name="Tuo L."/>
        </authorList>
    </citation>
    <scope>NUCLEOTIDE SEQUENCE [LARGE SCALE GENOMIC DNA]</scope>
    <source>
        <strain evidence="10 11">KSK16Y-1</strain>
    </source>
</reference>
<dbReference type="InterPro" id="IPR020579">
    <property type="entry name" value="Exonuc_VII_lsu_C"/>
</dbReference>
<feature type="domain" description="Exonuclease VII large subunit C-terminal" evidence="8">
    <location>
        <begin position="133"/>
        <end position="493"/>
    </location>
</feature>
<evidence type="ECO:0000313" key="10">
    <source>
        <dbReference type="EMBL" id="MBP0615467.1"/>
    </source>
</evidence>
<evidence type="ECO:0000256" key="1">
    <source>
        <dbReference type="ARBA" id="ARBA00022490"/>
    </source>
</evidence>
<keyword evidence="11" id="KW-1185">Reference proteome</keyword>
<accession>A0ABS4BFD2</accession>
<comment type="subunit">
    <text evidence="5">Heterooligomer composed of large and small subunits.</text>
</comment>
<dbReference type="NCBIfam" id="TIGR00237">
    <property type="entry name" value="xseA"/>
    <property type="match status" value="1"/>
</dbReference>
<keyword evidence="2 5" id="KW-0540">Nuclease</keyword>
<evidence type="ECO:0000256" key="3">
    <source>
        <dbReference type="ARBA" id="ARBA00022801"/>
    </source>
</evidence>
<evidence type="ECO:0000259" key="9">
    <source>
        <dbReference type="Pfam" id="PF13742"/>
    </source>
</evidence>
<name>A0ABS4BFD2_9HYPH</name>
<keyword evidence="3 5" id="KW-0378">Hydrolase</keyword>
<dbReference type="CDD" id="cd04489">
    <property type="entry name" value="ExoVII_LU_OBF"/>
    <property type="match status" value="1"/>
</dbReference>
<evidence type="ECO:0000256" key="5">
    <source>
        <dbReference type="HAMAP-Rule" id="MF_00378"/>
    </source>
</evidence>
<evidence type="ECO:0000313" key="11">
    <source>
        <dbReference type="Proteomes" id="UP000678276"/>
    </source>
</evidence>
<feature type="compositionally biased region" description="Low complexity" evidence="7">
    <location>
        <begin position="507"/>
        <end position="521"/>
    </location>
</feature>
<keyword evidence="1 5" id="KW-0963">Cytoplasm</keyword>
<dbReference type="EC" id="3.1.11.6" evidence="5"/>
<dbReference type="PANTHER" id="PTHR30008:SF0">
    <property type="entry name" value="EXODEOXYRIBONUCLEASE 7 LARGE SUBUNIT"/>
    <property type="match status" value="1"/>
</dbReference>
<dbReference type="PANTHER" id="PTHR30008">
    <property type="entry name" value="EXODEOXYRIBONUCLEASE 7 LARGE SUBUNIT"/>
    <property type="match status" value="1"/>
</dbReference>
<comment type="function">
    <text evidence="5">Bidirectionally degrades single-stranded DNA into large acid-insoluble oligonucleotides, which are then degraded further into small acid-soluble oligonucleotides.</text>
</comment>
<dbReference type="RefSeq" id="WP_209593894.1">
    <property type="nucleotide sequence ID" value="NZ_JAGJCF010000004.1"/>
</dbReference>
<evidence type="ECO:0000256" key="6">
    <source>
        <dbReference type="RuleBase" id="RU004355"/>
    </source>
</evidence>
<dbReference type="InterPro" id="IPR025824">
    <property type="entry name" value="OB-fold_nuc-bd_dom"/>
</dbReference>